<accession>A0A4Y2MXU6</accession>
<evidence type="ECO:0000313" key="1">
    <source>
        <dbReference type="EMBL" id="GBN31124.1"/>
    </source>
</evidence>
<dbReference type="AlphaFoldDB" id="A0A4Y2MXU6"/>
<dbReference type="EMBL" id="BGPR01206411">
    <property type="protein sequence ID" value="GBN31174.1"/>
    <property type="molecule type" value="Genomic_DNA"/>
</dbReference>
<reference evidence="2 4" key="1">
    <citation type="journal article" date="2019" name="Sci. Rep.">
        <title>Orb-weaving spider Araneus ventricosus genome elucidates the spidroin gene catalogue.</title>
        <authorList>
            <person name="Kono N."/>
            <person name="Nakamura H."/>
            <person name="Ohtoshi R."/>
            <person name="Moran D.A.P."/>
            <person name="Shinohara A."/>
            <person name="Yoshida Y."/>
            <person name="Fujiwara M."/>
            <person name="Mori M."/>
            <person name="Tomita M."/>
            <person name="Arakawa K."/>
        </authorList>
    </citation>
    <scope>NUCLEOTIDE SEQUENCE [LARGE SCALE GENOMIC DNA]</scope>
</reference>
<proteinExistence type="predicted"/>
<dbReference type="EMBL" id="BGPR01206420">
    <property type="protein sequence ID" value="GBN31204.1"/>
    <property type="molecule type" value="Genomic_DNA"/>
</dbReference>
<feature type="non-terminal residue" evidence="2">
    <location>
        <position position="1"/>
    </location>
</feature>
<keyword evidence="4" id="KW-1185">Reference proteome</keyword>
<protein>
    <recommendedName>
        <fullName evidence="5">Mos1 transposase HTH domain-containing protein</fullName>
    </recommendedName>
</protein>
<name>A0A4Y2MXU6_ARAVE</name>
<sequence>IRNGHTRQLHLEMATALEECTLEEQRSVARFLQAKGITSTNIQKKIFSAYSENCLSVKRSTVALYRNFGMLLQENVQAY</sequence>
<evidence type="ECO:0000313" key="3">
    <source>
        <dbReference type="EMBL" id="GBN31204.1"/>
    </source>
</evidence>
<evidence type="ECO:0008006" key="5">
    <source>
        <dbReference type="Google" id="ProtNLM"/>
    </source>
</evidence>
<dbReference type="Proteomes" id="UP000499080">
    <property type="component" value="Unassembled WGS sequence"/>
</dbReference>
<gene>
    <name evidence="2" type="ORF">AVEN_117980_1</name>
    <name evidence="3" type="ORF">AVEN_161369_1</name>
    <name evidence="1" type="ORF">AVEN_244697_1</name>
</gene>
<dbReference type="EMBL" id="BGPR01206389">
    <property type="protein sequence ID" value="GBN31124.1"/>
    <property type="molecule type" value="Genomic_DNA"/>
</dbReference>
<comment type="caution">
    <text evidence="2">The sequence shown here is derived from an EMBL/GenBank/DDBJ whole genome shotgun (WGS) entry which is preliminary data.</text>
</comment>
<evidence type="ECO:0000313" key="4">
    <source>
        <dbReference type="Proteomes" id="UP000499080"/>
    </source>
</evidence>
<evidence type="ECO:0000313" key="2">
    <source>
        <dbReference type="EMBL" id="GBN31174.1"/>
    </source>
</evidence>
<organism evidence="2 4">
    <name type="scientific">Araneus ventricosus</name>
    <name type="common">Orbweaver spider</name>
    <name type="synonym">Epeira ventricosa</name>
    <dbReference type="NCBI Taxonomy" id="182803"/>
    <lineage>
        <taxon>Eukaryota</taxon>
        <taxon>Metazoa</taxon>
        <taxon>Ecdysozoa</taxon>
        <taxon>Arthropoda</taxon>
        <taxon>Chelicerata</taxon>
        <taxon>Arachnida</taxon>
        <taxon>Araneae</taxon>
        <taxon>Araneomorphae</taxon>
        <taxon>Entelegynae</taxon>
        <taxon>Araneoidea</taxon>
        <taxon>Araneidae</taxon>
        <taxon>Araneus</taxon>
    </lineage>
</organism>